<evidence type="ECO:0000313" key="2">
    <source>
        <dbReference type="Proteomes" id="UP000585474"/>
    </source>
</evidence>
<sequence length="131" mass="14238">MSSSEKLKLELQKVRDEFKMSESDCGSARVQGTCLFYVSLAAKAAAADIVGTSHPVQYSHYSLGGISHDLAVLGAKVRFVRSCFLSLSETGQGQAFSEGSSRYGSEEEEVIEVSTKNRLGFLLPCTFQTWA</sequence>
<dbReference type="AlphaFoldDB" id="A0A7J0H2I1"/>
<keyword evidence="2" id="KW-1185">Reference proteome</keyword>
<accession>A0A7J0H2I1</accession>
<name>A0A7J0H2I1_9ERIC</name>
<organism evidence="1 2">
    <name type="scientific">Actinidia rufa</name>
    <dbReference type="NCBI Taxonomy" id="165716"/>
    <lineage>
        <taxon>Eukaryota</taxon>
        <taxon>Viridiplantae</taxon>
        <taxon>Streptophyta</taxon>
        <taxon>Embryophyta</taxon>
        <taxon>Tracheophyta</taxon>
        <taxon>Spermatophyta</taxon>
        <taxon>Magnoliopsida</taxon>
        <taxon>eudicotyledons</taxon>
        <taxon>Gunneridae</taxon>
        <taxon>Pentapetalae</taxon>
        <taxon>asterids</taxon>
        <taxon>Ericales</taxon>
        <taxon>Actinidiaceae</taxon>
        <taxon>Actinidia</taxon>
    </lineage>
</organism>
<dbReference type="PANTHER" id="PTHR47546:SF3">
    <property type="entry name" value="30S RIBOSOMAL PROTEIN S15, CHLOROPLASTIC"/>
    <property type="match status" value="1"/>
</dbReference>
<comment type="caution">
    <text evidence="1">The sequence shown here is derived from an EMBL/GenBank/DDBJ whole genome shotgun (WGS) entry which is preliminary data.</text>
</comment>
<dbReference type="PANTHER" id="PTHR47546">
    <property type="entry name" value="S15/NS1, RNA-BINDING PROTEIN"/>
    <property type="match status" value="1"/>
</dbReference>
<protein>
    <submittedName>
        <fullName evidence="1">S15/NS1, RNA-binding protein</fullName>
    </submittedName>
</protein>
<proteinExistence type="predicted"/>
<evidence type="ECO:0000313" key="1">
    <source>
        <dbReference type="EMBL" id="GFZ17228.1"/>
    </source>
</evidence>
<dbReference type="OrthoDB" id="1748409at2759"/>
<dbReference type="EMBL" id="BJWL01000026">
    <property type="protein sequence ID" value="GFZ17228.1"/>
    <property type="molecule type" value="Genomic_DNA"/>
</dbReference>
<dbReference type="Proteomes" id="UP000585474">
    <property type="component" value="Unassembled WGS sequence"/>
</dbReference>
<reference evidence="1 2" key="1">
    <citation type="submission" date="2019-07" db="EMBL/GenBank/DDBJ databases">
        <title>De Novo Assembly of kiwifruit Actinidia rufa.</title>
        <authorList>
            <person name="Sugita-Konishi S."/>
            <person name="Sato K."/>
            <person name="Mori E."/>
            <person name="Abe Y."/>
            <person name="Kisaki G."/>
            <person name="Hamano K."/>
            <person name="Suezawa K."/>
            <person name="Otani M."/>
            <person name="Fukuda T."/>
            <person name="Manabe T."/>
            <person name="Gomi K."/>
            <person name="Tabuchi M."/>
            <person name="Akimitsu K."/>
            <person name="Kataoka I."/>
        </authorList>
    </citation>
    <scope>NUCLEOTIDE SEQUENCE [LARGE SCALE GENOMIC DNA]</scope>
    <source>
        <strain evidence="2">cv. Fuchu</strain>
    </source>
</reference>
<gene>
    <name evidence="1" type="ORF">Acr_26g0004980</name>
</gene>